<comment type="caution">
    <text evidence="3">The sequence shown here is derived from an EMBL/GenBank/DDBJ whole genome shotgun (WGS) entry which is preliminary data.</text>
</comment>
<gene>
    <name evidence="3" type="ORF">ICJ83_01200</name>
</gene>
<dbReference type="Pfam" id="PF18962">
    <property type="entry name" value="Por_Secre_tail"/>
    <property type="match status" value="1"/>
</dbReference>
<organism evidence="3 4">
    <name type="scientific">Aestuariibaculum sediminum</name>
    <dbReference type="NCBI Taxonomy" id="2770637"/>
    <lineage>
        <taxon>Bacteria</taxon>
        <taxon>Pseudomonadati</taxon>
        <taxon>Bacteroidota</taxon>
        <taxon>Flavobacteriia</taxon>
        <taxon>Flavobacteriales</taxon>
        <taxon>Flavobacteriaceae</taxon>
    </lineage>
</organism>
<evidence type="ECO:0000313" key="3">
    <source>
        <dbReference type="EMBL" id="MBD0830739.1"/>
    </source>
</evidence>
<dbReference type="InterPro" id="IPR026444">
    <property type="entry name" value="Secre_tail"/>
</dbReference>
<dbReference type="RefSeq" id="WP_188228529.1">
    <property type="nucleotide sequence ID" value="NZ_JACVXB010000001.1"/>
</dbReference>
<evidence type="ECO:0000313" key="4">
    <source>
        <dbReference type="Proteomes" id="UP000600588"/>
    </source>
</evidence>
<keyword evidence="4" id="KW-1185">Reference proteome</keyword>
<dbReference type="NCBIfam" id="TIGR04183">
    <property type="entry name" value="Por_Secre_tail"/>
    <property type="match status" value="1"/>
</dbReference>
<protein>
    <submittedName>
        <fullName evidence="3">T9SS type A sorting domain-containing protein</fullName>
    </submittedName>
</protein>
<keyword evidence="1" id="KW-0732">Signal</keyword>
<feature type="domain" description="Secretion system C-terminal sorting" evidence="2">
    <location>
        <begin position="504"/>
        <end position="580"/>
    </location>
</feature>
<dbReference type="EMBL" id="JACVXB010000001">
    <property type="protein sequence ID" value="MBD0830739.1"/>
    <property type="molecule type" value="Genomic_DNA"/>
</dbReference>
<sequence length="582" mass="61792">MKNKYIAVPNLISLKVVSYLILIIVLLAVSGNVAAQNTNANENATVYGGEIMFSDGSMYAELCVGDGVPDMVDVEVHNASGRIKQWIITDEEHNILALPNHPSEVDFDDSGTGICLIWHLSYNGIKPLIDPSGQGKFTLNLNDIKGKFDLSNYIEVKRIQQPEGGEISLNDGATEIEICAGDGVSDLFEVTLTGAEGPDMIWVVTDEDANILDTSNTNSFDLEGAGDGVCLIWHLSYAENVSLEGVTNANDLTGCFDLSNPITVIRNGVNAGSIAIENDGGIEIEICAGDGVSDAFNVDVTGDLLGDNMAWVITNNGEDPEILALPEGPPFDLEGAGDGTCLIWHIAFEDGLIGAEVGNNVSALSGCFALSNAITVIRNEVAGGTITGGEENTFSFTVGDGSEDNIPEDGIALEGNVGENSAWVVTNADGTIILGLPENFSDVNFDEADAGNCLVWHLSYNGTLEGLTPPEEGDHLVSGLSGCFSLSNSITVERNTATSSKVAVYPNPTKGSVIVNYSGFTNKSVNLSMFTLQNGQLINKNLGSLQKKAMLDVSSYENGIYFLKVSDLKTGEYVVKRLIINY</sequence>
<name>A0A8J6QF00_9FLAO</name>
<proteinExistence type="predicted"/>
<dbReference type="Proteomes" id="UP000600588">
    <property type="component" value="Unassembled WGS sequence"/>
</dbReference>
<evidence type="ECO:0000259" key="2">
    <source>
        <dbReference type="Pfam" id="PF18962"/>
    </source>
</evidence>
<evidence type="ECO:0000256" key="1">
    <source>
        <dbReference type="ARBA" id="ARBA00022729"/>
    </source>
</evidence>
<accession>A0A8J6QF00</accession>
<reference evidence="3 4" key="1">
    <citation type="submission" date="2020-09" db="EMBL/GenBank/DDBJ databases">
        <title>TT11 complete genome.</title>
        <authorList>
            <person name="Wu Z."/>
        </authorList>
    </citation>
    <scope>NUCLEOTIDE SEQUENCE [LARGE SCALE GENOMIC DNA]</scope>
    <source>
        <strain evidence="3 4">TT11</strain>
    </source>
</reference>
<dbReference type="AlphaFoldDB" id="A0A8J6QF00"/>